<keyword evidence="4 9" id="KW-0547">Nucleotide-binding</keyword>
<keyword evidence="6 9" id="KW-0067">ATP-binding</keyword>
<evidence type="ECO:0000256" key="2">
    <source>
        <dbReference type="ARBA" id="ARBA00022705"/>
    </source>
</evidence>
<accession>A0A2M8C308</accession>
<dbReference type="InterPro" id="IPR027417">
    <property type="entry name" value="P-loop_NTPase"/>
</dbReference>
<evidence type="ECO:0000256" key="8">
    <source>
        <dbReference type="ARBA" id="ARBA00049244"/>
    </source>
</evidence>
<dbReference type="Pfam" id="PF12169">
    <property type="entry name" value="DNA_pol3_gamma3"/>
    <property type="match status" value="1"/>
</dbReference>
<evidence type="ECO:0000256" key="9">
    <source>
        <dbReference type="RuleBase" id="RU364063"/>
    </source>
</evidence>
<evidence type="ECO:0000256" key="1">
    <source>
        <dbReference type="ARBA" id="ARBA00006360"/>
    </source>
</evidence>
<name>A0A2M8C308_9BACT</name>
<dbReference type="GO" id="GO:0009360">
    <property type="term" value="C:DNA polymerase III complex"/>
    <property type="evidence" value="ECO:0007669"/>
    <property type="project" value="InterPro"/>
</dbReference>
<feature type="domain" description="AAA+ ATPase" evidence="10">
    <location>
        <begin position="40"/>
        <end position="188"/>
    </location>
</feature>
<reference evidence="12" key="1">
    <citation type="submission" date="2017-09" db="EMBL/GenBank/DDBJ databases">
        <title>Depth-based differentiation of microbial function through sediment-hosted aquifers and enrichment of novel symbionts in the deep terrestrial subsurface.</title>
        <authorList>
            <person name="Probst A.J."/>
            <person name="Ladd B."/>
            <person name="Jarett J.K."/>
            <person name="Geller-Mcgrath D.E."/>
            <person name="Sieber C.M.K."/>
            <person name="Emerson J.B."/>
            <person name="Anantharaman K."/>
            <person name="Thomas B.C."/>
            <person name="Malmstrom R."/>
            <person name="Stieglmeier M."/>
            <person name="Klingl A."/>
            <person name="Woyke T."/>
            <person name="Ryan C.M."/>
            <person name="Banfield J.F."/>
        </authorList>
    </citation>
    <scope>NUCLEOTIDE SEQUENCE [LARGE SCALE GENOMIC DNA]</scope>
</reference>
<comment type="caution">
    <text evidence="11">The sequence shown here is derived from an EMBL/GenBank/DDBJ whole genome shotgun (WGS) entry which is preliminary data.</text>
</comment>
<dbReference type="CDD" id="cd00009">
    <property type="entry name" value="AAA"/>
    <property type="match status" value="1"/>
</dbReference>
<gene>
    <name evidence="9" type="primary">dnaX</name>
    <name evidence="11" type="ORF">CO102_01055</name>
</gene>
<dbReference type="SUPFAM" id="SSF52540">
    <property type="entry name" value="P-loop containing nucleoside triphosphate hydrolases"/>
    <property type="match status" value="1"/>
</dbReference>
<dbReference type="AlphaFoldDB" id="A0A2M8C308"/>
<dbReference type="NCBIfam" id="NF004046">
    <property type="entry name" value="PRK05563.1"/>
    <property type="match status" value="1"/>
</dbReference>
<evidence type="ECO:0000256" key="4">
    <source>
        <dbReference type="ARBA" id="ARBA00022741"/>
    </source>
</evidence>
<sequence length="375" mass="42716">MADNIPLVFYRKYRPQRFADFVNQVPVRQTLQNAIILNKISHAYLFAGTRGTGKTTMARLFAKTINCLSPERNQGTKKPFIEPCNKCESCLDIERGRSIDLIEIDAASNRGIDDIRDLKENIRFSPVKTKYKVFIIDEAHMLTPPAFNALLKTLEEPPKHAILILVTTDAEKLPATILSRVQRFDFKRLPANDIAKRLEFIKTKEGINAEPQALHHISQLADGSIRDAESIFGQVVAFSADKTITLDEVEQIVGSIRFEKMQEFLFALAKNNVQESIQYINNAQNQGLQLYEVIRLATTILEKILVLKMDASFARDLEKEYSLEELETLKTLAQTFDAKKLQKLVREFLNFIPYIKKSILPSLPIELAIIETMSE</sequence>
<dbReference type="Proteomes" id="UP000228770">
    <property type="component" value="Unassembled WGS sequence"/>
</dbReference>
<dbReference type="PANTHER" id="PTHR11669:SF0">
    <property type="entry name" value="PROTEIN STICHEL-LIKE 2"/>
    <property type="match status" value="1"/>
</dbReference>
<comment type="subunit">
    <text evidence="9">DNA polymerase III contains a core (composed of alpha, epsilon and theta chains) that associates with a tau subunit. This core dimerizes to form the POLIII' complex. PolIII' associates with the gamma complex (composed of gamma, delta, delta', psi and chi chains) and with the beta chain to form the complete DNA polymerase III complex.</text>
</comment>
<comment type="function">
    <text evidence="9">DNA polymerase III is a complex, multichain enzyme responsible for most of the replicative synthesis in bacteria. This DNA polymerase also exhibits 3' to 5' exonuclease activity.</text>
</comment>
<dbReference type="Gene3D" id="1.10.8.60">
    <property type="match status" value="1"/>
</dbReference>
<keyword evidence="3" id="KW-0479">Metal-binding</keyword>
<proteinExistence type="inferred from homology"/>
<dbReference type="FunFam" id="3.40.50.300:FF:000014">
    <property type="entry name" value="DNA polymerase III subunit gamma/tau"/>
    <property type="match status" value="1"/>
</dbReference>
<dbReference type="CDD" id="cd18137">
    <property type="entry name" value="HLD_clamp_pol_III_gamma_tau"/>
    <property type="match status" value="1"/>
</dbReference>
<dbReference type="GO" id="GO:0005524">
    <property type="term" value="F:ATP binding"/>
    <property type="evidence" value="ECO:0007669"/>
    <property type="project" value="UniProtKB-KW"/>
</dbReference>
<comment type="similarity">
    <text evidence="1 9">Belongs to the DnaX/STICHEL family.</text>
</comment>
<comment type="catalytic activity">
    <reaction evidence="8 9">
        <text>DNA(n) + a 2'-deoxyribonucleoside 5'-triphosphate = DNA(n+1) + diphosphate</text>
        <dbReference type="Rhea" id="RHEA:22508"/>
        <dbReference type="Rhea" id="RHEA-COMP:17339"/>
        <dbReference type="Rhea" id="RHEA-COMP:17340"/>
        <dbReference type="ChEBI" id="CHEBI:33019"/>
        <dbReference type="ChEBI" id="CHEBI:61560"/>
        <dbReference type="ChEBI" id="CHEBI:173112"/>
        <dbReference type="EC" id="2.7.7.7"/>
    </reaction>
</comment>
<evidence type="ECO:0000256" key="3">
    <source>
        <dbReference type="ARBA" id="ARBA00022723"/>
    </source>
</evidence>
<protein>
    <recommendedName>
        <fullName evidence="9">DNA polymerase III subunit gamma/tau</fullName>
        <ecNumber evidence="9">2.7.7.7</ecNumber>
    </recommendedName>
</protein>
<dbReference type="EMBL" id="PFUA01000023">
    <property type="protein sequence ID" value="PJB50464.1"/>
    <property type="molecule type" value="Genomic_DNA"/>
</dbReference>
<evidence type="ECO:0000256" key="5">
    <source>
        <dbReference type="ARBA" id="ARBA00022833"/>
    </source>
</evidence>
<dbReference type="InterPro" id="IPR022754">
    <property type="entry name" value="DNA_pol_III_gamma-3"/>
</dbReference>
<keyword evidence="7 9" id="KW-0239">DNA-directed DNA polymerase</keyword>
<keyword evidence="2 9" id="KW-0235">DNA replication</keyword>
<keyword evidence="5" id="KW-0862">Zinc</keyword>
<evidence type="ECO:0000256" key="7">
    <source>
        <dbReference type="ARBA" id="ARBA00022932"/>
    </source>
</evidence>
<dbReference type="Pfam" id="PF13177">
    <property type="entry name" value="DNA_pol3_delta2"/>
    <property type="match status" value="1"/>
</dbReference>
<keyword evidence="9" id="KW-0808">Transferase</keyword>
<dbReference type="InterPro" id="IPR012763">
    <property type="entry name" value="DNA_pol_III_sug/sutau_N"/>
</dbReference>
<dbReference type="GO" id="GO:0046872">
    <property type="term" value="F:metal ion binding"/>
    <property type="evidence" value="ECO:0007669"/>
    <property type="project" value="UniProtKB-KW"/>
</dbReference>
<dbReference type="InterPro" id="IPR003593">
    <property type="entry name" value="AAA+_ATPase"/>
</dbReference>
<dbReference type="GO" id="GO:0003887">
    <property type="term" value="F:DNA-directed DNA polymerase activity"/>
    <property type="evidence" value="ECO:0007669"/>
    <property type="project" value="UniProtKB-KW"/>
</dbReference>
<keyword evidence="9" id="KW-0548">Nucleotidyltransferase</keyword>
<dbReference type="GO" id="GO:0006261">
    <property type="term" value="P:DNA-templated DNA replication"/>
    <property type="evidence" value="ECO:0007669"/>
    <property type="project" value="TreeGrafter"/>
</dbReference>
<dbReference type="PANTHER" id="PTHR11669">
    <property type="entry name" value="REPLICATION FACTOR C / DNA POLYMERASE III GAMMA-TAU SUBUNIT"/>
    <property type="match status" value="1"/>
</dbReference>
<evidence type="ECO:0000259" key="10">
    <source>
        <dbReference type="SMART" id="SM00382"/>
    </source>
</evidence>
<dbReference type="Pfam" id="PF22608">
    <property type="entry name" value="DNAX_ATPase_lid"/>
    <property type="match status" value="1"/>
</dbReference>
<dbReference type="NCBIfam" id="TIGR02397">
    <property type="entry name" value="dnaX_nterm"/>
    <property type="match status" value="1"/>
</dbReference>
<dbReference type="InterPro" id="IPR045085">
    <property type="entry name" value="HLD_clamp_pol_III_gamma_tau"/>
</dbReference>
<evidence type="ECO:0000256" key="6">
    <source>
        <dbReference type="ARBA" id="ARBA00022840"/>
    </source>
</evidence>
<dbReference type="Gene3D" id="1.20.272.10">
    <property type="match status" value="1"/>
</dbReference>
<dbReference type="SMART" id="SM00382">
    <property type="entry name" value="AAA"/>
    <property type="match status" value="1"/>
</dbReference>
<dbReference type="Gene3D" id="3.40.50.300">
    <property type="entry name" value="P-loop containing nucleotide triphosphate hydrolases"/>
    <property type="match status" value="1"/>
</dbReference>
<organism evidence="11 12">
    <name type="scientific">Candidatus Brennerbacteria bacterium CG_4_9_14_3_um_filter_43_9</name>
    <dbReference type="NCBI Taxonomy" id="1974522"/>
    <lineage>
        <taxon>Bacteria</taxon>
        <taxon>Candidatus Brenneribacteriota</taxon>
    </lineage>
</organism>
<dbReference type="InterPro" id="IPR050238">
    <property type="entry name" value="DNA_Rep/Repair_Clamp_Loader"/>
</dbReference>
<evidence type="ECO:0000313" key="12">
    <source>
        <dbReference type="Proteomes" id="UP000228770"/>
    </source>
</evidence>
<evidence type="ECO:0000313" key="11">
    <source>
        <dbReference type="EMBL" id="PJB50464.1"/>
    </source>
</evidence>
<dbReference type="EC" id="2.7.7.7" evidence="9"/>